<evidence type="ECO:0000256" key="2">
    <source>
        <dbReference type="ARBA" id="ARBA00001966"/>
    </source>
</evidence>
<reference evidence="10" key="1">
    <citation type="journal article" date="2015" name="Nature">
        <title>Complex archaea that bridge the gap between prokaryotes and eukaryotes.</title>
        <authorList>
            <person name="Spang A."/>
            <person name="Saw J.H."/>
            <person name="Jorgensen S.L."/>
            <person name="Zaremba-Niedzwiedzka K."/>
            <person name="Martijn J."/>
            <person name="Lind A.E."/>
            <person name="van Eijk R."/>
            <person name="Schleper C."/>
            <person name="Guy L."/>
            <person name="Ettema T.J."/>
        </authorList>
    </citation>
    <scope>NUCLEOTIDE SEQUENCE</scope>
</reference>
<sequence>MKLFRPLTVKKLKLRNRIVMPPMATVMDISTLRARKYYRERARGGVGLIIVEGTSIDKFSSLEFVKALSLLSKTVHKEGSGIIIQLSQGSELQNGEIVAPSATEVSREVTKEEIEKIIEKFATSSSLAQKAGFDGVEIHGAHTYFLNQFFSPILNRRGDRFGGSLEKRMNFGLGCLRAIRKRVKEEFLLFYRHTPVDWNSRGYTIEDSRLFSHRLEKEGLDVIDISPSSDDSHAYIEYAADIKKVVRIPLIAVGGMEDAQKAETALSSGKCDLVAIGRGLIADPYWPKKVKEGREDKIIQCIKCNKKCYGNLSKDIPICCAQNKNVGFE</sequence>
<dbReference type="Pfam" id="PF00724">
    <property type="entry name" value="Oxidored_FMN"/>
    <property type="match status" value="1"/>
</dbReference>
<keyword evidence="6" id="KW-0560">Oxidoreductase</keyword>
<feature type="domain" description="NADH:flavin oxidoreductase/NADH oxidase N-terminal" evidence="9">
    <location>
        <begin position="2"/>
        <end position="296"/>
    </location>
</feature>
<keyword evidence="3" id="KW-0285">Flavoprotein</keyword>
<dbReference type="PANTHER" id="PTHR42917:SF2">
    <property type="entry name" value="2,4-DIENOYL-COA REDUCTASE [(2E)-ENOYL-COA-PRODUCING]"/>
    <property type="match status" value="1"/>
</dbReference>
<dbReference type="AlphaFoldDB" id="A0A0F9HWF1"/>
<keyword evidence="5" id="KW-0479">Metal-binding</keyword>
<keyword evidence="4" id="KW-0288">FMN</keyword>
<keyword evidence="8" id="KW-0411">Iron-sulfur</keyword>
<dbReference type="Gene3D" id="3.20.20.70">
    <property type="entry name" value="Aldolase class I"/>
    <property type="match status" value="1"/>
</dbReference>
<keyword evidence="7" id="KW-0408">Iron</keyword>
<dbReference type="GO" id="GO:0010181">
    <property type="term" value="F:FMN binding"/>
    <property type="evidence" value="ECO:0007669"/>
    <property type="project" value="InterPro"/>
</dbReference>
<organism evidence="10">
    <name type="scientific">marine sediment metagenome</name>
    <dbReference type="NCBI Taxonomy" id="412755"/>
    <lineage>
        <taxon>unclassified sequences</taxon>
        <taxon>metagenomes</taxon>
        <taxon>ecological metagenomes</taxon>
    </lineage>
</organism>
<dbReference type="GO" id="GO:0051536">
    <property type="term" value="F:iron-sulfur cluster binding"/>
    <property type="evidence" value="ECO:0007669"/>
    <property type="project" value="UniProtKB-KW"/>
</dbReference>
<dbReference type="GO" id="GO:0046872">
    <property type="term" value="F:metal ion binding"/>
    <property type="evidence" value="ECO:0007669"/>
    <property type="project" value="UniProtKB-KW"/>
</dbReference>
<comment type="cofactor">
    <cofactor evidence="2">
        <name>[4Fe-4S] cluster</name>
        <dbReference type="ChEBI" id="CHEBI:49883"/>
    </cofactor>
</comment>
<evidence type="ECO:0000256" key="6">
    <source>
        <dbReference type="ARBA" id="ARBA00023002"/>
    </source>
</evidence>
<evidence type="ECO:0000256" key="7">
    <source>
        <dbReference type="ARBA" id="ARBA00023004"/>
    </source>
</evidence>
<dbReference type="CDD" id="cd02803">
    <property type="entry name" value="OYE_like_FMN_family"/>
    <property type="match status" value="1"/>
</dbReference>
<accession>A0A0F9HWF1</accession>
<dbReference type="PANTHER" id="PTHR42917">
    <property type="entry name" value="2,4-DIENOYL-COA REDUCTASE"/>
    <property type="match status" value="1"/>
</dbReference>
<dbReference type="SUPFAM" id="SSF51395">
    <property type="entry name" value="FMN-linked oxidoreductases"/>
    <property type="match status" value="1"/>
</dbReference>
<evidence type="ECO:0000259" key="9">
    <source>
        <dbReference type="Pfam" id="PF00724"/>
    </source>
</evidence>
<dbReference type="InterPro" id="IPR001155">
    <property type="entry name" value="OxRdtase_FMN_N"/>
</dbReference>
<name>A0A0F9HWF1_9ZZZZ</name>
<comment type="caution">
    <text evidence="10">The sequence shown here is derived from an EMBL/GenBank/DDBJ whole genome shotgun (WGS) entry which is preliminary data.</text>
</comment>
<proteinExistence type="predicted"/>
<evidence type="ECO:0000256" key="3">
    <source>
        <dbReference type="ARBA" id="ARBA00022630"/>
    </source>
</evidence>
<protein>
    <recommendedName>
        <fullName evidence="9">NADH:flavin oxidoreductase/NADH oxidase N-terminal domain-containing protein</fullName>
    </recommendedName>
</protein>
<evidence type="ECO:0000256" key="1">
    <source>
        <dbReference type="ARBA" id="ARBA00001917"/>
    </source>
</evidence>
<dbReference type="InterPro" id="IPR051793">
    <property type="entry name" value="NADH:flavin_oxidoreductase"/>
</dbReference>
<evidence type="ECO:0000256" key="8">
    <source>
        <dbReference type="ARBA" id="ARBA00023014"/>
    </source>
</evidence>
<evidence type="ECO:0000256" key="4">
    <source>
        <dbReference type="ARBA" id="ARBA00022643"/>
    </source>
</evidence>
<evidence type="ECO:0000313" key="10">
    <source>
        <dbReference type="EMBL" id="KKL86040.1"/>
    </source>
</evidence>
<comment type="cofactor">
    <cofactor evidence="1">
        <name>FMN</name>
        <dbReference type="ChEBI" id="CHEBI:58210"/>
    </cofactor>
</comment>
<dbReference type="GO" id="GO:0016491">
    <property type="term" value="F:oxidoreductase activity"/>
    <property type="evidence" value="ECO:0007669"/>
    <property type="project" value="UniProtKB-KW"/>
</dbReference>
<gene>
    <name evidence="10" type="ORF">LCGC14_1948700</name>
</gene>
<dbReference type="InterPro" id="IPR013785">
    <property type="entry name" value="Aldolase_TIM"/>
</dbReference>
<evidence type="ECO:0000256" key="5">
    <source>
        <dbReference type="ARBA" id="ARBA00022723"/>
    </source>
</evidence>
<dbReference type="EMBL" id="LAZR01021231">
    <property type="protein sequence ID" value="KKL86040.1"/>
    <property type="molecule type" value="Genomic_DNA"/>
</dbReference>